<reference evidence="15" key="2">
    <citation type="journal article" date="2016" name="Genome Announc.">
        <title>Draft Genome Sequences of Two Novel Amoeba-Resistant Intranuclear Bacteria, 'Candidatus Berkiella cookevillensis' and 'Candidatus Berkiella aquae'.</title>
        <authorList>
            <person name="Mehari Y.T."/>
            <person name="Arivett B.A."/>
            <person name="Farone A.L."/>
            <person name="Gunderson J.H."/>
            <person name="Farone M.B."/>
        </authorList>
    </citation>
    <scope>NUCLEOTIDE SEQUENCE</scope>
    <source>
        <strain evidence="15">CC99</strain>
    </source>
</reference>
<evidence type="ECO:0000256" key="11">
    <source>
        <dbReference type="ARBA" id="ARBA00023136"/>
    </source>
</evidence>
<feature type="transmembrane region" description="Helical" evidence="12">
    <location>
        <begin position="726"/>
        <end position="745"/>
    </location>
</feature>
<dbReference type="GO" id="GO:0006883">
    <property type="term" value="P:intracellular sodium ion homeostasis"/>
    <property type="evidence" value="ECO:0007669"/>
    <property type="project" value="TreeGrafter"/>
</dbReference>
<dbReference type="SFLD" id="SFLDG00002">
    <property type="entry name" value="C1.7:_P-type_atpase_like"/>
    <property type="match status" value="1"/>
</dbReference>
<dbReference type="InterPro" id="IPR018303">
    <property type="entry name" value="ATPase_P-typ_P_site"/>
</dbReference>
<dbReference type="Pfam" id="PF00690">
    <property type="entry name" value="Cation_ATPase_N"/>
    <property type="match status" value="1"/>
</dbReference>
<evidence type="ECO:0000256" key="8">
    <source>
        <dbReference type="ARBA" id="ARBA00022842"/>
    </source>
</evidence>
<feature type="transmembrane region" description="Helical" evidence="12">
    <location>
        <begin position="828"/>
        <end position="855"/>
    </location>
</feature>
<evidence type="ECO:0000256" key="5">
    <source>
        <dbReference type="ARBA" id="ARBA00022692"/>
    </source>
</evidence>
<dbReference type="FunFam" id="3.40.50.1000:FF:000001">
    <property type="entry name" value="Phospholipid-transporting ATPase IC"/>
    <property type="match status" value="1"/>
</dbReference>
<dbReference type="Pfam" id="PF00122">
    <property type="entry name" value="E1-E2_ATPase"/>
    <property type="match status" value="1"/>
</dbReference>
<dbReference type="RefSeq" id="WP_057624496.1">
    <property type="nucleotide sequence ID" value="NZ_LKHV02000001.1"/>
</dbReference>
<dbReference type="PRINTS" id="PR00119">
    <property type="entry name" value="CATATPASE"/>
</dbReference>
<dbReference type="STRING" id="437022.CC99x_01394"/>
<dbReference type="InterPro" id="IPR006068">
    <property type="entry name" value="ATPase_P-typ_cation-transptr_C"/>
</dbReference>
<dbReference type="OrthoDB" id="9814270at2"/>
<dbReference type="GO" id="GO:0030007">
    <property type="term" value="P:intracellular potassium ion homeostasis"/>
    <property type="evidence" value="ECO:0007669"/>
    <property type="project" value="TreeGrafter"/>
</dbReference>
<dbReference type="GO" id="GO:1990573">
    <property type="term" value="P:potassium ion import across plasma membrane"/>
    <property type="evidence" value="ECO:0007669"/>
    <property type="project" value="TreeGrafter"/>
</dbReference>
<dbReference type="Pfam" id="PF00689">
    <property type="entry name" value="Cation_ATPase_C"/>
    <property type="match status" value="1"/>
</dbReference>
<dbReference type="SFLD" id="SFLDS00003">
    <property type="entry name" value="Haloacid_Dehalogenase"/>
    <property type="match status" value="1"/>
</dbReference>
<dbReference type="PATRIC" id="fig|1590042.3.peg.1419"/>
<evidence type="ECO:0000256" key="7">
    <source>
        <dbReference type="ARBA" id="ARBA00022840"/>
    </source>
</evidence>
<dbReference type="CDD" id="cd02080">
    <property type="entry name" value="P-type_ATPase_cation"/>
    <property type="match status" value="1"/>
</dbReference>
<evidence type="ECO:0000256" key="4">
    <source>
        <dbReference type="ARBA" id="ARBA00022553"/>
    </source>
</evidence>
<feature type="transmembrane region" description="Helical" evidence="12">
    <location>
        <begin position="867"/>
        <end position="886"/>
    </location>
</feature>
<dbReference type="GO" id="GO:0005886">
    <property type="term" value="C:plasma membrane"/>
    <property type="evidence" value="ECO:0007669"/>
    <property type="project" value="UniProtKB-SubCell"/>
</dbReference>
<keyword evidence="9" id="KW-1278">Translocase</keyword>
<evidence type="ECO:0000256" key="12">
    <source>
        <dbReference type="SAM" id="Phobius"/>
    </source>
</evidence>
<feature type="domain" description="Cation-transporting P-type ATPase N-terminal" evidence="13">
    <location>
        <begin position="7"/>
        <end position="80"/>
    </location>
</feature>
<organism evidence="14">
    <name type="scientific">Candidatus Berkiella cookevillensis</name>
    <dbReference type="NCBI Taxonomy" id="437022"/>
    <lineage>
        <taxon>Bacteria</taxon>
        <taxon>Pseudomonadati</taxon>
        <taxon>Pseudomonadota</taxon>
        <taxon>Gammaproteobacteria</taxon>
        <taxon>Candidatus Berkiellales</taxon>
        <taxon>Candidatus Berkiellaceae</taxon>
        <taxon>Candidatus Berkiella</taxon>
    </lineage>
</organism>
<keyword evidence="14" id="KW-0378">Hydrolase</keyword>
<evidence type="ECO:0000313" key="16">
    <source>
        <dbReference type="Proteomes" id="UP000051494"/>
    </source>
</evidence>
<dbReference type="InterPro" id="IPR023299">
    <property type="entry name" value="ATPase_P-typ_cyto_dom_N"/>
</dbReference>
<comment type="subcellular location">
    <subcellularLocation>
        <location evidence="1">Cell membrane</location>
        <topology evidence="1">Multi-pass membrane protein</topology>
    </subcellularLocation>
</comment>
<dbReference type="InterPro" id="IPR050510">
    <property type="entry name" value="Cation_transp_ATPase_P-type"/>
</dbReference>
<dbReference type="GO" id="GO:0005524">
    <property type="term" value="F:ATP binding"/>
    <property type="evidence" value="ECO:0007669"/>
    <property type="project" value="UniProtKB-KW"/>
</dbReference>
<dbReference type="InterPro" id="IPR059000">
    <property type="entry name" value="ATPase_P-type_domA"/>
</dbReference>
<protein>
    <submittedName>
        <fullName evidence="15">Cation-transporting P-type ATPase</fullName>
    </submittedName>
    <submittedName>
        <fullName evidence="14">Putative cation-transporting ATPase F</fullName>
        <ecNumber evidence="14">3.6.3.-</ecNumber>
    </submittedName>
</protein>
<dbReference type="GO" id="GO:0016887">
    <property type="term" value="F:ATP hydrolysis activity"/>
    <property type="evidence" value="ECO:0007669"/>
    <property type="project" value="InterPro"/>
</dbReference>
<dbReference type="PRINTS" id="PR00120">
    <property type="entry name" value="HATPASE"/>
</dbReference>
<dbReference type="InterPro" id="IPR008250">
    <property type="entry name" value="ATPase_P-typ_transduc_dom_A_sf"/>
</dbReference>
<dbReference type="InterPro" id="IPR023214">
    <property type="entry name" value="HAD_sf"/>
</dbReference>
<dbReference type="InterPro" id="IPR036412">
    <property type="entry name" value="HAD-like_sf"/>
</dbReference>
<keyword evidence="6" id="KW-0547">Nucleotide-binding</keyword>
<dbReference type="GO" id="GO:0005391">
    <property type="term" value="F:P-type sodium:potassium-exchanging transporter activity"/>
    <property type="evidence" value="ECO:0007669"/>
    <property type="project" value="TreeGrafter"/>
</dbReference>
<evidence type="ECO:0000313" key="14">
    <source>
        <dbReference type="EMBL" id="KRG18509.1"/>
    </source>
</evidence>
<comment type="caution">
    <text evidence="14">The sequence shown here is derived from an EMBL/GenBank/DDBJ whole genome shotgun (WGS) entry which is preliminary data.</text>
</comment>
<evidence type="ECO:0000313" key="15">
    <source>
        <dbReference type="EMBL" id="MCS5707912.1"/>
    </source>
</evidence>
<evidence type="ECO:0000256" key="3">
    <source>
        <dbReference type="ARBA" id="ARBA00022475"/>
    </source>
</evidence>
<evidence type="ECO:0000256" key="2">
    <source>
        <dbReference type="ARBA" id="ARBA00005675"/>
    </source>
</evidence>
<reference evidence="14" key="1">
    <citation type="submission" date="2015-09" db="EMBL/GenBank/DDBJ databases">
        <title>Draft Genome Sequences of Two Novel Amoeba-resistant Intranuclear Bacteria, Candidatus Berkiella cookevillensis and Candidatus Berkiella aquae.</title>
        <authorList>
            <person name="Mehari Y.T."/>
            <person name="Arivett B.A."/>
            <person name="Farone A.L."/>
            <person name="Gunderson J.H."/>
            <person name="Farone M.B."/>
        </authorList>
    </citation>
    <scope>NUCLEOTIDE SEQUENCE [LARGE SCALE GENOMIC DNA]</scope>
    <source>
        <strain evidence="14">CC99</strain>
    </source>
</reference>
<comment type="similarity">
    <text evidence="2">Belongs to the cation transport ATPase (P-type) (TC 3.A.3) family. Type IIA subfamily.</text>
</comment>
<gene>
    <name evidence="14" type="primary">ctpF</name>
    <name evidence="15" type="ORF">CC99x_003235</name>
    <name evidence="14" type="ORF">CC99x_01394</name>
</gene>
<dbReference type="EMBL" id="LKHV01000006">
    <property type="protein sequence ID" value="KRG18509.1"/>
    <property type="molecule type" value="Genomic_DNA"/>
</dbReference>
<dbReference type="Gene3D" id="3.40.50.1000">
    <property type="entry name" value="HAD superfamily/HAD-like"/>
    <property type="match status" value="1"/>
</dbReference>
<dbReference type="PANTHER" id="PTHR43294:SF21">
    <property type="entry name" value="CATION TRANSPORTING ATPASE"/>
    <property type="match status" value="1"/>
</dbReference>
<keyword evidence="5 12" id="KW-0812">Transmembrane</keyword>
<keyword evidence="16" id="KW-1185">Reference proteome</keyword>
<dbReference type="InterPro" id="IPR023298">
    <property type="entry name" value="ATPase_P-typ_TM_dom_sf"/>
</dbReference>
<proteinExistence type="inferred from homology"/>
<dbReference type="Proteomes" id="UP000051494">
    <property type="component" value="Unassembled WGS sequence"/>
</dbReference>
<keyword evidence="8" id="KW-0460">Magnesium</keyword>
<keyword evidence="7" id="KW-0067">ATP-binding</keyword>
<dbReference type="GO" id="GO:0036376">
    <property type="term" value="P:sodium ion export across plasma membrane"/>
    <property type="evidence" value="ECO:0007669"/>
    <property type="project" value="TreeGrafter"/>
</dbReference>
<dbReference type="Gene3D" id="1.20.1110.10">
    <property type="entry name" value="Calcium-transporting ATPase, transmembrane domain"/>
    <property type="match status" value="1"/>
</dbReference>
<evidence type="ECO:0000256" key="10">
    <source>
        <dbReference type="ARBA" id="ARBA00022989"/>
    </source>
</evidence>
<keyword evidence="3" id="KW-1003">Cell membrane</keyword>
<dbReference type="Pfam" id="PF13246">
    <property type="entry name" value="Cation_ATPase"/>
    <property type="match status" value="1"/>
</dbReference>
<feature type="transmembrane region" description="Helical" evidence="12">
    <location>
        <begin position="60"/>
        <end position="78"/>
    </location>
</feature>
<dbReference type="SUPFAM" id="SSF81653">
    <property type="entry name" value="Calcium ATPase, transduction domain A"/>
    <property type="match status" value="1"/>
</dbReference>
<keyword evidence="11 12" id="KW-0472">Membrane</keyword>
<sequence length="919" mass="100778">MEKRQQSWHSMLNDEVLETTSTSLEGLSTEEAAKRLEMHGRNCLPLNIGRAWYVRLWSHINNMLIWIMLVSSIIAALLGHEVDAIVILAVIIVNTIIGYVQEGKAEKELQSIRNIVAPRASVRRNGKRFTVDAEEIVPGDLIVLEAGDRVPADLRLVHAKSLRIQEAALTGESVPVEKSTDTVEEKSPLAEQSCMAFSGTFVTNGQGTGVAIATGTSTELGRINTMLANVETLKTPLLQKMNKLAKQLTFMILAVAVLLFGAAYFLRGYDIADAFMIVVGFAVAVVPEGLPAVMTITLAIGVYRMAKRQAIIRYLPAVETLGSISVICSDKTGTLTRNEMMVQEIVTTAGKFTVTGTGYEPSGDFQQNEQTIHIKNEVTIQDLCRAALLCNDASLNHTATGWQVVGDPMEGALVVLALKAGFESALLKIQFPYKDGIPFDAKYRFMATLHHDPQNDKKLLFLKGAPEQVIAMCNTENHNKGEQPINTQHWLQYLEALAARGQRVLALATKTFDINKNNLEFDDTKNGFTLLGLVGMIDPPRTEAIEAVRHCHTAGIRVVMITGDHAITAKAIAQQLGISRDPKVLSGQEVDSMDDEMLRKAAKEITVFARTSPEHKLRLVRALQADANVIAMTGDGVNDAPALKQADVGVAMGNKGTEVAKEASEVVLADDNFASITVAVQEGRTVYDNIRKVIAWTLPTNVGEVLAIIVAVMFALPLPITPVQTLWVNMVTSVALGLVLAFEPTEPGTMQRPPRAKEEPIISLFMLWRIIFVSILFMLSAFGMFYYAIARNMPVEVGHTLVVNVIVVLEIFYLFSVRYVYGTSLTLVGVLGTLPVLLGVICITLAQVAVTYIPFFNYVFGTRPLQFLDGIMVIGTGVLLLLIIEVEKKAFRLLRSFILNSSRLVALKELYMRSNKRSS</sequence>
<dbReference type="SUPFAM" id="SSF56784">
    <property type="entry name" value="HAD-like"/>
    <property type="match status" value="1"/>
</dbReference>
<feature type="transmembrane region" description="Helical" evidence="12">
    <location>
        <begin position="801"/>
        <end position="821"/>
    </location>
</feature>
<keyword evidence="10 12" id="KW-1133">Transmembrane helix</keyword>
<dbReference type="InterPro" id="IPR044492">
    <property type="entry name" value="P_typ_ATPase_HD_dom"/>
</dbReference>
<dbReference type="SFLD" id="SFLDF00027">
    <property type="entry name" value="p-type_atpase"/>
    <property type="match status" value="1"/>
</dbReference>
<evidence type="ECO:0000259" key="13">
    <source>
        <dbReference type="SMART" id="SM00831"/>
    </source>
</evidence>
<dbReference type="AlphaFoldDB" id="A0A0Q9YDA0"/>
<evidence type="ECO:0000256" key="9">
    <source>
        <dbReference type="ARBA" id="ARBA00022967"/>
    </source>
</evidence>
<dbReference type="Pfam" id="PF08282">
    <property type="entry name" value="Hydrolase_3"/>
    <property type="match status" value="1"/>
</dbReference>
<feature type="transmembrane region" description="Helical" evidence="12">
    <location>
        <begin position="248"/>
        <end position="269"/>
    </location>
</feature>
<feature type="transmembrane region" description="Helical" evidence="12">
    <location>
        <begin position="275"/>
        <end position="303"/>
    </location>
</feature>
<dbReference type="FunFam" id="3.40.50.1000:FF:000028">
    <property type="entry name" value="Calcium-transporting P-type ATPase, putative"/>
    <property type="match status" value="1"/>
</dbReference>
<dbReference type="SUPFAM" id="SSF81660">
    <property type="entry name" value="Metal cation-transporting ATPase, ATP-binding domain N"/>
    <property type="match status" value="1"/>
</dbReference>
<dbReference type="PANTHER" id="PTHR43294">
    <property type="entry name" value="SODIUM/POTASSIUM-TRANSPORTING ATPASE SUBUNIT ALPHA"/>
    <property type="match status" value="1"/>
</dbReference>
<dbReference type="EC" id="3.6.3.-" evidence="14"/>
<dbReference type="SUPFAM" id="SSF81665">
    <property type="entry name" value="Calcium ATPase, transmembrane domain M"/>
    <property type="match status" value="1"/>
</dbReference>
<evidence type="ECO:0000256" key="6">
    <source>
        <dbReference type="ARBA" id="ARBA00022741"/>
    </source>
</evidence>
<evidence type="ECO:0000256" key="1">
    <source>
        <dbReference type="ARBA" id="ARBA00004651"/>
    </source>
</evidence>
<feature type="transmembrane region" description="Helical" evidence="12">
    <location>
        <begin position="84"/>
        <end position="100"/>
    </location>
</feature>
<dbReference type="InterPro" id="IPR004014">
    <property type="entry name" value="ATPase_P-typ_cation-transptr_N"/>
</dbReference>
<dbReference type="Gene3D" id="2.70.150.10">
    <property type="entry name" value="Calcium-transporting ATPase, cytoplasmic transduction domain A"/>
    <property type="match status" value="1"/>
</dbReference>
<dbReference type="EMBL" id="LKHV02000001">
    <property type="protein sequence ID" value="MCS5707912.1"/>
    <property type="molecule type" value="Genomic_DNA"/>
</dbReference>
<reference evidence="15" key="3">
    <citation type="submission" date="2021-06" db="EMBL/GenBank/DDBJ databases">
        <title>Genomic Description and Analysis of Intracellular Bacteria, Candidatus Berkiella cookevillensis and Candidatus Berkiella aquae.</title>
        <authorList>
            <person name="Kidane D.T."/>
            <person name="Mehari Y.T."/>
            <person name="Rice F.C."/>
            <person name="Arivett B.A."/>
            <person name="Farone A.L."/>
            <person name="Berk S.G."/>
            <person name="Farone M.B."/>
        </authorList>
    </citation>
    <scope>NUCLEOTIDE SEQUENCE</scope>
    <source>
        <strain evidence="15">CC99</strain>
    </source>
</reference>
<dbReference type="Gene3D" id="3.40.1110.10">
    <property type="entry name" value="Calcium-transporting ATPase, cytoplasmic domain N"/>
    <property type="match status" value="1"/>
</dbReference>
<keyword evidence="4" id="KW-0597">Phosphoprotein</keyword>
<feature type="transmembrane region" description="Helical" evidence="12">
    <location>
        <begin position="766"/>
        <end position="789"/>
    </location>
</feature>
<dbReference type="SMART" id="SM00831">
    <property type="entry name" value="Cation_ATPase_N"/>
    <property type="match status" value="1"/>
</dbReference>
<dbReference type="FunFam" id="2.70.150.10:FF:000160">
    <property type="entry name" value="Sarcoplasmic/endoplasmic reticulum calcium ATPase 1"/>
    <property type="match status" value="1"/>
</dbReference>
<dbReference type="GO" id="GO:1902600">
    <property type="term" value="P:proton transmembrane transport"/>
    <property type="evidence" value="ECO:0007669"/>
    <property type="project" value="TreeGrafter"/>
</dbReference>
<dbReference type="InterPro" id="IPR001757">
    <property type="entry name" value="P_typ_ATPase"/>
</dbReference>
<feature type="transmembrane region" description="Helical" evidence="12">
    <location>
        <begin position="693"/>
        <end position="720"/>
    </location>
</feature>
<dbReference type="PROSITE" id="PS00154">
    <property type="entry name" value="ATPASE_E1_E2"/>
    <property type="match status" value="1"/>
</dbReference>
<accession>A0A0Q9YDA0</accession>
<dbReference type="NCBIfam" id="TIGR01494">
    <property type="entry name" value="ATPase_P-type"/>
    <property type="match status" value="2"/>
</dbReference>
<name>A0A0Q9YDA0_9GAMM</name>